<reference evidence="3 4" key="1">
    <citation type="submission" date="2016-05" db="EMBL/GenBank/DDBJ databases">
        <title>Genomic and physiological characterization of Planctopirus sp. isolated from fresh water lake.</title>
        <authorList>
            <person name="Subhash Y."/>
            <person name="Ramana C."/>
        </authorList>
    </citation>
    <scope>NUCLEOTIDE SEQUENCE [LARGE SCALE GENOMIC DNA]</scope>
    <source>
        <strain evidence="3 4">JC280</strain>
    </source>
</reference>
<dbReference type="AlphaFoldDB" id="A0A1C3EP65"/>
<keyword evidence="1" id="KW-0732">Signal</keyword>
<feature type="chain" id="PRO_5008673281" evidence="1">
    <location>
        <begin position="26"/>
        <end position="422"/>
    </location>
</feature>
<comment type="caution">
    <text evidence="3">The sequence shown here is derived from an EMBL/GenBank/DDBJ whole genome shotgun (WGS) entry which is preliminary data.</text>
</comment>
<dbReference type="SUPFAM" id="SSF50952">
    <property type="entry name" value="Soluble quinoprotein glucose dehydrogenase"/>
    <property type="match status" value="1"/>
</dbReference>
<sequence>MLIQNRCGLFVMALLFTLCVGEAWMARSPAAEEAISTKPLPVKVVPVFENVEWSGWEAVSEDGLSQTFRPILLTNFGDGSNRIVVPTQQGVVHVIENTQAKQKSHILFDLSSKVVYKDKENEEGFLGMAFHPNFRENGELFVYYTTKDAPHTSVVSRFKAKGTQPQTVDLASEEEILRIPQPYWNHNGGTIAFGPDGYLYIALGDGGSGGDPHNNGQNLETWLGKILRIDVNQREAGKAYAIPADNPFVKKAGARPEIYALGLRNVWRMAFDRATGVLWAADVGQNLWEEIDIIQKGGNYGWSVREGLHPFGKNGNRSSQGMIDPIFEYNHDVGKSITGGFVYRGEKVPELQGKYLYADYVSGKLWGLDYDSKAQKVVGNHLIPSQQLPVVSFGEDEKGEVYFMTVTGSGKGIYSFQSGASH</sequence>
<gene>
    <name evidence="3" type="ORF">A6X21_04905</name>
</gene>
<accession>A0A1C3EP65</accession>
<dbReference type="PANTHER" id="PTHR19328:SF75">
    <property type="entry name" value="ALDOSE SUGAR DEHYDROGENASE YLII"/>
    <property type="match status" value="1"/>
</dbReference>
<protein>
    <submittedName>
        <fullName evidence="3">Glucose sorbosone dehydrogenase</fullName>
    </submittedName>
</protein>
<dbReference type="InterPro" id="IPR012938">
    <property type="entry name" value="Glc/Sorbosone_DH"/>
</dbReference>
<dbReference type="STRING" id="1841610.A6X21_04905"/>
<evidence type="ECO:0000256" key="1">
    <source>
        <dbReference type="SAM" id="SignalP"/>
    </source>
</evidence>
<evidence type="ECO:0000313" key="3">
    <source>
        <dbReference type="EMBL" id="ODA34979.1"/>
    </source>
</evidence>
<evidence type="ECO:0000313" key="4">
    <source>
        <dbReference type="Proteomes" id="UP000094828"/>
    </source>
</evidence>
<dbReference type="RefSeq" id="WP_068846558.1">
    <property type="nucleotide sequence ID" value="NZ_LYDR01000039.1"/>
</dbReference>
<evidence type="ECO:0000259" key="2">
    <source>
        <dbReference type="Pfam" id="PF07995"/>
    </source>
</evidence>
<keyword evidence="4" id="KW-1185">Reference proteome</keyword>
<proteinExistence type="predicted"/>
<dbReference type="Gene3D" id="2.120.10.30">
    <property type="entry name" value="TolB, C-terminal domain"/>
    <property type="match status" value="1"/>
</dbReference>
<organism evidence="3 4">
    <name type="scientific">Planctopirus hydrillae</name>
    <dbReference type="NCBI Taxonomy" id="1841610"/>
    <lineage>
        <taxon>Bacteria</taxon>
        <taxon>Pseudomonadati</taxon>
        <taxon>Planctomycetota</taxon>
        <taxon>Planctomycetia</taxon>
        <taxon>Planctomycetales</taxon>
        <taxon>Planctomycetaceae</taxon>
        <taxon>Planctopirus</taxon>
    </lineage>
</organism>
<dbReference type="Pfam" id="PF07995">
    <property type="entry name" value="GSDH"/>
    <property type="match status" value="1"/>
</dbReference>
<dbReference type="Proteomes" id="UP000094828">
    <property type="component" value="Unassembled WGS sequence"/>
</dbReference>
<dbReference type="EMBL" id="LYDR01000039">
    <property type="protein sequence ID" value="ODA34979.1"/>
    <property type="molecule type" value="Genomic_DNA"/>
</dbReference>
<feature type="domain" description="Glucose/Sorbosone dehydrogenase" evidence="2">
    <location>
        <begin position="76"/>
        <end position="411"/>
    </location>
</feature>
<dbReference type="PANTHER" id="PTHR19328">
    <property type="entry name" value="HEDGEHOG-INTERACTING PROTEIN"/>
    <property type="match status" value="1"/>
</dbReference>
<dbReference type="InterPro" id="IPR011041">
    <property type="entry name" value="Quinoprot_gluc/sorb_DH_b-prop"/>
</dbReference>
<dbReference type="InterPro" id="IPR011042">
    <property type="entry name" value="6-blade_b-propeller_TolB-like"/>
</dbReference>
<name>A0A1C3EP65_9PLAN</name>
<dbReference type="OrthoDB" id="9770043at2"/>
<feature type="signal peptide" evidence="1">
    <location>
        <begin position="1"/>
        <end position="25"/>
    </location>
</feature>